<gene>
    <name evidence="1" type="ORF">LCGC14_1875730</name>
</gene>
<dbReference type="AlphaFoldDB" id="A0A0F9GRU1"/>
<comment type="caution">
    <text evidence="1">The sequence shown here is derived from an EMBL/GenBank/DDBJ whole genome shotgun (WGS) entry which is preliminary data.</text>
</comment>
<name>A0A0F9GRU1_9ZZZZ</name>
<proteinExistence type="predicted"/>
<feature type="non-terminal residue" evidence="1">
    <location>
        <position position="1"/>
    </location>
</feature>
<sequence length="196" mass="20825">AIPVNPSTVFQTAVRDLFASLASAWVNILTTTQREAWGIYADTVPVTNAIGDPHFITGLAWYQAMNVPRLQAGLDRVDDGPTNFSRADLTLPTADPPDAGADTVDVNFDDGDAWANEVGGGLLVFISRPVNASVNFFTGPYRFAGLIPGEAAPPTSPESIDLPFPIAPGNKIFLRYRAVEADGRISSSFRGFGIGA</sequence>
<reference evidence="1" key="1">
    <citation type="journal article" date="2015" name="Nature">
        <title>Complex archaea that bridge the gap between prokaryotes and eukaryotes.</title>
        <authorList>
            <person name="Spang A."/>
            <person name="Saw J.H."/>
            <person name="Jorgensen S.L."/>
            <person name="Zaremba-Niedzwiedzka K."/>
            <person name="Martijn J."/>
            <person name="Lind A.E."/>
            <person name="van Eijk R."/>
            <person name="Schleper C."/>
            <person name="Guy L."/>
            <person name="Ettema T.J."/>
        </authorList>
    </citation>
    <scope>NUCLEOTIDE SEQUENCE</scope>
</reference>
<protein>
    <submittedName>
        <fullName evidence="1">Uncharacterized protein</fullName>
    </submittedName>
</protein>
<dbReference type="EMBL" id="LAZR01019218">
    <property type="protein sequence ID" value="KKL93331.1"/>
    <property type="molecule type" value="Genomic_DNA"/>
</dbReference>
<accession>A0A0F9GRU1</accession>
<evidence type="ECO:0000313" key="1">
    <source>
        <dbReference type="EMBL" id="KKL93331.1"/>
    </source>
</evidence>
<organism evidence="1">
    <name type="scientific">marine sediment metagenome</name>
    <dbReference type="NCBI Taxonomy" id="412755"/>
    <lineage>
        <taxon>unclassified sequences</taxon>
        <taxon>metagenomes</taxon>
        <taxon>ecological metagenomes</taxon>
    </lineage>
</organism>